<dbReference type="RefSeq" id="WP_085218554.1">
    <property type="nucleotide sequence ID" value="NZ_LT840185.1"/>
</dbReference>
<feature type="coiled-coil region" evidence="1">
    <location>
        <begin position="289"/>
        <end position="316"/>
    </location>
</feature>
<dbReference type="OrthoDB" id="9760250at2"/>
<sequence length="570" mass="62267">MAAAKDGWDFACPGWEARLRSGSSLVPELPLDEKQAAKAVAVFNRLRLPDVKGQPPLAEAAGDWFRDIVAALFGSVDADHVRHVAELFALVGKKNSKTTGGAAIMLTALILEEDFNQEYHLYGPTQPIAELAFYQAVGMIRADPEGYLQQRYHVKDHVKTIVDLVTNSQLKVKTFDMKVATGTIPKGVLLDEVHIMSSYSFAARVIGQIRGGMITRTDSFLAMITTQSDEPPAGVFRSELQLARAVRDGRVTGKAARVLPVLYEFPEAMQIDPERPWADPANWPMVVPNLGLSINMERLEAEFAQAEAKGEDELRRWASQHLNVEIGLALHSDRWIGADYWEDASEDGLTLDALMERSDVAVVGIDGGGLDDLLGVAVIGRDRVTRKWLLWCHAWAQPDVLERRKEIAARLRDFADDGELTICAGPTEDIEGVVSLLVKLKGAGLLPEKDAIGLDPYGVAALIDEAAAQGIEDEQMMGIAQGWRLNSAVLGTERKLKDGTLRHAAQRLMAWCVGNAKAEQRGNNVVITKQAAGKAKIDPLVAVFNAVMLMSRNPEGGGTGVADWLESLRR</sequence>
<name>A0A1X7GKW7_9SPHN</name>
<feature type="domain" description="Terminase large subunit-like ATPase" evidence="2">
    <location>
        <begin position="64"/>
        <end position="229"/>
    </location>
</feature>
<feature type="domain" description="Terminase large subunit-like endonuclease" evidence="3">
    <location>
        <begin position="273"/>
        <end position="548"/>
    </location>
</feature>
<dbReference type="Proteomes" id="UP000192934">
    <property type="component" value="Chromosome I"/>
</dbReference>
<evidence type="ECO:0000313" key="4">
    <source>
        <dbReference type="EMBL" id="SMF70594.1"/>
    </source>
</evidence>
<accession>A0A1X7GKW7</accession>
<evidence type="ECO:0000259" key="2">
    <source>
        <dbReference type="Pfam" id="PF03354"/>
    </source>
</evidence>
<organism evidence="4 5">
    <name type="scientific">Allosphingosinicella indica</name>
    <dbReference type="NCBI Taxonomy" id="941907"/>
    <lineage>
        <taxon>Bacteria</taxon>
        <taxon>Pseudomonadati</taxon>
        <taxon>Pseudomonadota</taxon>
        <taxon>Alphaproteobacteria</taxon>
        <taxon>Sphingomonadales</taxon>
        <taxon>Sphingomonadaceae</taxon>
        <taxon>Allosphingosinicella</taxon>
    </lineage>
</organism>
<dbReference type="InterPro" id="IPR046461">
    <property type="entry name" value="TerL_ATPase"/>
</dbReference>
<reference evidence="5" key="1">
    <citation type="submission" date="2017-04" db="EMBL/GenBank/DDBJ databases">
        <authorList>
            <person name="Varghese N."/>
            <person name="Submissions S."/>
        </authorList>
    </citation>
    <scope>NUCLEOTIDE SEQUENCE [LARGE SCALE GENOMIC DNA]</scope>
    <source>
        <strain evidence="5">Dd16</strain>
    </source>
</reference>
<dbReference type="STRING" id="941907.SAMN06295910_1902"/>
<dbReference type="Pfam" id="PF03354">
    <property type="entry name" value="TerL_ATPase"/>
    <property type="match status" value="1"/>
</dbReference>
<proteinExistence type="predicted"/>
<dbReference type="AlphaFoldDB" id="A0A1X7GKW7"/>
<evidence type="ECO:0000313" key="5">
    <source>
        <dbReference type="Proteomes" id="UP000192934"/>
    </source>
</evidence>
<keyword evidence="1" id="KW-0175">Coiled coil</keyword>
<dbReference type="PANTHER" id="PTHR41287">
    <property type="match status" value="1"/>
</dbReference>
<dbReference type="InterPro" id="IPR027417">
    <property type="entry name" value="P-loop_NTPase"/>
</dbReference>
<dbReference type="EMBL" id="LT840185">
    <property type="protein sequence ID" value="SMF70594.1"/>
    <property type="molecule type" value="Genomic_DNA"/>
</dbReference>
<keyword evidence="5" id="KW-1185">Reference proteome</keyword>
<dbReference type="Pfam" id="PF20441">
    <property type="entry name" value="TerL_nuclease"/>
    <property type="match status" value="1"/>
</dbReference>
<evidence type="ECO:0000256" key="1">
    <source>
        <dbReference type="SAM" id="Coils"/>
    </source>
</evidence>
<evidence type="ECO:0000259" key="3">
    <source>
        <dbReference type="Pfam" id="PF20441"/>
    </source>
</evidence>
<dbReference type="Gene3D" id="3.40.50.300">
    <property type="entry name" value="P-loop containing nucleotide triphosphate hydrolases"/>
    <property type="match status" value="1"/>
</dbReference>
<dbReference type="GO" id="GO:0004519">
    <property type="term" value="F:endonuclease activity"/>
    <property type="evidence" value="ECO:0007669"/>
    <property type="project" value="InterPro"/>
</dbReference>
<dbReference type="PANTHER" id="PTHR41287:SF1">
    <property type="entry name" value="PROTEIN YMFN"/>
    <property type="match status" value="1"/>
</dbReference>
<protein>
    <submittedName>
        <fullName evidence="4">Phage terminase-like protein, large subunit, contains N-terminal HTH domain</fullName>
    </submittedName>
</protein>
<dbReference type="InterPro" id="IPR005021">
    <property type="entry name" value="Terminase_largesu-like"/>
</dbReference>
<dbReference type="InterPro" id="IPR046462">
    <property type="entry name" value="TerL_nuclease"/>
</dbReference>
<gene>
    <name evidence="4" type="ORF">SAMN06295910_1902</name>
</gene>